<feature type="compositionally biased region" description="Acidic residues" evidence="2">
    <location>
        <begin position="501"/>
        <end position="514"/>
    </location>
</feature>
<dbReference type="InterPro" id="IPR006084">
    <property type="entry name" value="XPG/Rad2"/>
</dbReference>
<feature type="compositionally biased region" description="Basic and acidic residues" evidence="2">
    <location>
        <begin position="818"/>
        <end position="830"/>
    </location>
</feature>
<comment type="caution">
    <text evidence="4">The sequence shown here is derived from an EMBL/GenBank/DDBJ whole genome shotgun (WGS) entry which is preliminary data.</text>
</comment>
<feature type="region of interest" description="Disordered" evidence="2">
    <location>
        <begin position="354"/>
        <end position="385"/>
    </location>
</feature>
<keyword evidence="1" id="KW-0238">DNA-binding</keyword>
<feature type="region of interest" description="Disordered" evidence="2">
    <location>
        <begin position="284"/>
        <end position="321"/>
    </location>
</feature>
<keyword evidence="5" id="KW-1185">Reference proteome</keyword>
<feature type="region of interest" description="Disordered" evidence="2">
    <location>
        <begin position="812"/>
        <end position="832"/>
    </location>
</feature>
<evidence type="ECO:0000313" key="4">
    <source>
        <dbReference type="EMBL" id="KAF9333262.1"/>
    </source>
</evidence>
<feature type="compositionally biased region" description="Basic and acidic residues" evidence="2">
    <location>
        <begin position="284"/>
        <end position="295"/>
    </location>
</feature>
<dbReference type="InterPro" id="IPR029060">
    <property type="entry name" value="PIN-like_dom_sf"/>
</dbReference>
<feature type="compositionally biased region" description="Low complexity" evidence="2">
    <location>
        <begin position="361"/>
        <end position="374"/>
    </location>
</feature>
<reference evidence="4" key="1">
    <citation type="journal article" date="2020" name="Fungal Divers.">
        <title>Resolving the Mortierellaceae phylogeny through synthesis of multi-gene phylogenetics and phylogenomics.</title>
        <authorList>
            <person name="Vandepol N."/>
            <person name="Liber J."/>
            <person name="Desiro A."/>
            <person name="Na H."/>
            <person name="Kennedy M."/>
            <person name="Barry K."/>
            <person name="Grigoriev I.V."/>
            <person name="Miller A.N."/>
            <person name="O'Donnell K."/>
            <person name="Stajich J.E."/>
            <person name="Bonito G."/>
        </authorList>
    </citation>
    <scope>NUCLEOTIDE SEQUENCE</scope>
    <source>
        <strain evidence="4">NVP1</strain>
    </source>
</reference>
<evidence type="ECO:0000256" key="1">
    <source>
        <dbReference type="ARBA" id="ARBA00023125"/>
    </source>
</evidence>
<dbReference type="InterPro" id="IPR010095">
    <property type="entry name" value="Cas12f1-like_TNB"/>
</dbReference>
<organism evidence="4 5">
    <name type="scientific">Podila minutissima</name>
    <dbReference type="NCBI Taxonomy" id="64525"/>
    <lineage>
        <taxon>Eukaryota</taxon>
        <taxon>Fungi</taxon>
        <taxon>Fungi incertae sedis</taxon>
        <taxon>Mucoromycota</taxon>
        <taxon>Mortierellomycotina</taxon>
        <taxon>Mortierellomycetes</taxon>
        <taxon>Mortierellales</taxon>
        <taxon>Mortierellaceae</taxon>
        <taxon>Podila</taxon>
    </lineage>
</organism>
<name>A0A9P5VNB0_9FUNG</name>
<feature type="region of interest" description="Disordered" evidence="2">
    <location>
        <begin position="1078"/>
        <end position="1111"/>
    </location>
</feature>
<proteinExistence type="predicted"/>
<dbReference type="Gene3D" id="3.40.50.1010">
    <property type="entry name" value="5'-nuclease"/>
    <property type="match status" value="1"/>
</dbReference>
<protein>
    <recommendedName>
        <fullName evidence="3">Cas12f1-like TNB domain-containing protein</fullName>
    </recommendedName>
</protein>
<feature type="region of interest" description="Disordered" evidence="2">
    <location>
        <begin position="495"/>
        <end position="520"/>
    </location>
</feature>
<feature type="domain" description="Cas12f1-like TNB" evidence="3">
    <location>
        <begin position="973"/>
        <end position="1037"/>
    </location>
</feature>
<accession>A0A9P5VNB0</accession>
<evidence type="ECO:0000313" key="5">
    <source>
        <dbReference type="Proteomes" id="UP000696485"/>
    </source>
</evidence>
<evidence type="ECO:0000259" key="3">
    <source>
        <dbReference type="Pfam" id="PF07282"/>
    </source>
</evidence>
<dbReference type="EMBL" id="JAAAUY010000213">
    <property type="protein sequence ID" value="KAF9333262.1"/>
    <property type="molecule type" value="Genomic_DNA"/>
</dbReference>
<dbReference type="Pfam" id="PF07282">
    <property type="entry name" value="Cas12f1-like_TNB"/>
    <property type="match status" value="1"/>
</dbReference>
<dbReference type="SUPFAM" id="SSF88723">
    <property type="entry name" value="PIN domain-like"/>
    <property type="match status" value="1"/>
</dbReference>
<dbReference type="PANTHER" id="PTHR11081">
    <property type="entry name" value="FLAP ENDONUCLEASE FAMILY MEMBER"/>
    <property type="match status" value="1"/>
</dbReference>
<gene>
    <name evidence="4" type="ORF">BG006_003857</name>
</gene>
<dbReference type="Proteomes" id="UP000696485">
    <property type="component" value="Unassembled WGS sequence"/>
</dbReference>
<sequence>MANIIFEQHLTSCRFPKTSTVLYFDGPSPLEKYATRELREAQRTKALQKANASMSNMEEIFGRGERLRKQHFRKLNKAINTSFYWPLDSRTSLVQYLQGKGWTAIECRSEADIAIADDSTDNDIVISGDSDTLVYASVHTVWRPLARGGYLVYDIQQLLQQLEVSRTGLTVLGIVCRNDYTSNMSRLGLSTNIKIIRALEKDVTLTDVGTMVQAYLAYPEVARKFPSRTHFDPALKIFAQHEFTLQDPSAHQEAPSQDKNPKPATLENVLQRLADLRLRLSKREDRSCQAKDGPRKFNRYNTVNQVPAEPPPPHSSGRKYKYRQRYAIKTRYRIISHEPPAPPDTLKQYAWKAWKAPPESPQESTTTSSSQQKPKTVKKKRLQPVNGMTKKELVSELQWEHPTRTLDVGTVNANVTRVLSKEFGAPLQSHYLPRIKTCLSDVAQLAATSKRICQLAIGQYLEQLSLQDVDEADRIILHSLCPPFTDKNMVAVEDTTTQDSGEPEGHEENEENAEFDDKNDGRNDSLQFFLSLLTAIDLLKKKGLLRSDAVGQIDPKLTLAENFIILNRVSGSRRCLSPISPLDNKFITVSELDLTKIFWQDGALRLQLQHWAYPDFPSVESPEKVAQVDVGFWIGRVEPGYLINKLLTDIGGYSEEQRKKGYVVEEAGEERKRKRKLKNYSRSTSRMSIEKLKEHVQAFHQNDFNPASYTKRGYVLRGSIRTDGFQLQLLGFKLNELNCVKYRRLPAERLPPRLTSTLGGTDYYLTEIRNVVTSKEDVATLWGCDPHHIKVLGIDLGQAFVVGASAILPSSNLPATTHKQEPGKGEEKVKGQLSKPPKFYNLSVNQKAVYQPVFKHRRWLQQRKGCPIDGEESIAQIETNLPPLRGSMASIKDYTKRLQDVGSDLEAFYGNVVLKKHKWNAKKAKDEEYRMVANRLLELVGGSLGAKRDDENKVVIGIGLGKFSSKMKLSSLHDSFQAYFVQRARSLGYIVVGVNEYYTSKRCPICEEFVGQVDIRRLYCSKCKAYMHRDVMAGHNICNAVQGHLLKQQRPRYLQPKDINGHYPWEDNRRSVTIKPNPATAMLRPGGSWPTRVKRKAPGDWTGSDQKRIAK</sequence>
<dbReference type="AlphaFoldDB" id="A0A9P5VNB0"/>
<dbReference type="GO" id="GO:0003677">
    <property type="term" value="F:DNA binding"/>
    <property type="evidence" value="ECO:0007669"/>
    <property type="project" value="UniProtKB-KW"/>
</dbReference>
<evidence type="ECO:0000256" key="2">
    <source>
        <dbReference type="SAM" id="MobiDB-lite"/>
    </source>
</evidence>